<accession>A0A7J5UNU7</accession>
<evidence type="ECO:0000256" key="8">
    <source>
        <dbReference type="ARBA" id="ARBA00023125"/>
    </source>
</evidence>
<evidence type="ECO:0000256" key="2">
    <source>
        <dbReference type="ARBA" id="ARBA00006597"/>
    </source>
</evidence>
<keyword evidence="7 11" id="KW-0805">Transcription regulation</keyword>
<name>A0A7J5UNU7_9MICO</name>
<evidence type="ECO:0000259" key="12">
    <source>
        <dbReference type="PROSITE" id="PS51674"/>
    </source>
</evidence>
<comment type="PTM">
    <text evidence="11">Upon Fe-S cluster removal intramolecular disulfide bonds are formed.</text>
</comment>
<protein>
    <recommendedName>
        <fullName evidence="11">Transcriptional regulator WhiB</fullName>
    </recommendedName>
</protein>
<keyword evidence="3 11" id="KW-0004">4Fe-4S</keyword>
<comment type="caution">
    <text evidence="13">The sequence shown here is derived from an EMBL/GenBank/DDBJ whole genome shotgun (WGS) entry which is preliminary data.</text>
</comment>
<dbReference type="GO" id="GO:0045892">
    <property type="term" value="P:negative regulation of DNA-templated transcription"/>
    <property type="evidence" value="ECO:0007669"/>
    <property type="project" value="TreeGrafter"/>
</dbReference>
<keyword evidence="9 11" id="KW-1015">Disulfide bond</keyword>
<keyword evidence="4 11" id="KW-0479">Metal-binding</keyword>
<sequence length="111" mass="12579">MAFDEYDNWAARAACAQTDPDDLFVRGAAQRPAREICFACPVRRQCLADALDSATEYGVWGGMTERERRALLRRHPSVTDWGAWLEDNEEEIIVVPYGKRRRVSSAAFDLA</sequence>
<dbReference type="GO" id="GO:0051539">
    <property type="term" value="F:4 iron, 4 sulfur cluster binding"/>
    <property type="evidence" value="ECO:0007669"/>
    <property type="project" value="UniProtKB-UniRule"/>
</dbReference>
<keyword evidence="6 11" id="KW-0411">Iron-sulfur</keyword>
<keyword evidence="14" id="KW-1185">Reference proteome</keyword>
<dbReference type="PROSITE" id="PS51674">
    <property type="entry name" value="4FE4S_WBL"/>
    <property type="match status" value="1"/>
</dbReference>
<feature type="binding site" evidence="11">
    <location>
        <position position="40"/>
    </location>
    <ligand>
        <name>[4Fe-4S] cluster</name>
        <dbReference type="ChEBI" id="CHEBI:49883"/>
    </ligand>
</feature>
<reference evidence="13 14" key="1">
    <citation type="submission" date="2019-10" db="EMBL/GenBank/DDBJ databases">
        <title>Georgenia wutianyii sp. nov. and Georgenia yuyongxinii sp. nov. isolated from plateau pika (Ochotona curzoniae) in the Qinghai-Tibet plateau of China.</title>
        <authorList>
            <person name="Tian Z."/>
        </authorList>
    </citation>
    <scope>NUCLEOTIDE SEQUENCE [LARGE SCALE GENOMIC DNA]</scope>
    <source>
        <strain evidence="13 14">DSM 21501</strain>
    </source>
</reference>
<dbReference type="InterPro" id="IPR003482">
    <property type="entry name" value="Whib"/>
</dbReference>
<evidence type="ECO:0000256" key="4">
    <source>
        <dbReference type="ARBA" id="ARBA00022723"/>
    </source>
</evidence>
<keyword evidence="11" id="KW-0963">Cytoplasm</keyword>
<keyword evidence="5 11" id="KW-0408">Iron</keyword>
<evidence type="ECO:0000256" key="5">
    <source>
        <dbReference type="ARBA" id="ARBA00023004"/>
    </source>
</evidence>
<evidence type="ECO:0000256" key="11">
    <source>
        <dbReference type="HAMAP-Rule" id="MF_01479"/>
    </source>
</evidence>
<dbReference type="RefSeq" id="WP_152202206.1">
    <property type="nucleotide sequence ID" value="NZ_VUKF01000011.1"/>
</dbReference>
<feature type="binding site" evidence="11">
    <location>
        <position position="15"/>
    </location>
    <ligand>
        <name>[4Fe-4S] cluster</name>
        <dbReference type="ChEBI" id="CHEBI:49883"/>
    </ligand>
</feature>
<comment type="PTM">
    <text evidence="11">The Fe-S cluster can be nitrosylated by nitric oxide (NO).</text>
</comment>
<evidence type="ECO:0000313" key="13">
    <source>
        <dbReference type="EMBL" id="KAE8764017.1"/>
    </source>
</evidence>
<evidence type="ECO:0000256" key="10">
    <source>
        <dbReference type="ARBA" id="ARBA00023163"/>
    </source>
</evidence>
<proteinExistence type="inferred from homology"/>
<evidence type="ECO:0000313" key="14">
    <source>
        <dbReference type="Proteomes" id="UP000451860"/>
    </source>
</evidence>
<dbReference type="GO" id="GO:0005737">
    <property type="term" value="C:cytoplasm"/>
    <property type="evidence" value="ECO:0007669"/>
    <property type="project" value="UniProtKB-SubCell"/>
</dbReference>
<evidence type="ECO:0000256" key="7">
    <source>
        <dbReference type="ARBA" id="ARBA00023015"/>
    </source>
</evidence>
<feature type="binding site" evidence="11">
    <location>
        <position position="37"/>
    </location>
    <ligand>
        <name>[4Fe-4S] cluster</name>
        <dbReference type="ChEBI" id="CHEBI:49883"/>
    </ligand>
</feature>
<dbReference type="AlphaFoldDB" id="A0A7J5UNU7"/>
<comment type="similarity">
    <text evidence="2 11">Belongs to the WhiB family.</text>
</comment>
<feature type="binding site" evidence="11">
    <location>
        <position position="46"/>
    </location>
    <ligand>
        <name>[4Fe-4S] cluster</name>
        <dbReference type="ChEBI" id="CHEBI:49883"/>
    </ligand>
</feature>
<evidence type="ECO:0000256" key="6">
    <source>
        <dbReference type="ARBA" id="ARBA00023014"/>
    </source>
</evidence>
<evidence type="ECO:0000256" key="1">
    <source>
        <dbReference type="ARBA" id="ARBA00004496"/>
    </source>
</evidence>
<feature type="domain" description="4Fe-4S Wbl-type" evidence="12">
    <location>
        <begin position="14"/>
        <end position="70"/>
    </location>
</feature>
<evidence type="ECO:0000256" key="3">
    <source>
        <dbReference type="ARBA" id="ARBA00022485"/>
    </source>
</evidence>
<comment type="function">
    <text evidence="11">Acts as a transcriptional regulator. Probably redox-responsive. The apo- but not holo-form probably binds DNA.</text>
</comment>
<keyword evidence="8 11" id="KW-0238">DNA-binding</keyword>
<dbReference type="GO" id="GO:0046872">
    <property type="term" value="F:metal ion binding"/>
    <property type="evidence" value="ECO:0007669"/>
    <property type="project" value="UniProtKB-KW"/>
</dbReference>
<dbReference type="EMBL" id="WHJE01000046">
    <property type="protein sequence ID" value="KAE8764017.1"/>
    <property type="molecule type" value="Genomic_DNA"/>
</dbReference>
<dbReference type="GO" id="GO:0047134">
    <property type="term" value="F:protein-disulfide reductase [NAD(P)H] activity"/>
    <property type="evidence" value="ECO:0007669"/>
    <property type="project" value="TreeGrafter"/>
</dbReference>
<organism evidence="13 14">
    <name type="scientific">Georgenia thermotolerans</name>
    <dbReference type="NCBI Taxonomy" id="527326"/>
    <lineage>
        <taxon>Bacteria</taxon>
        <taxon>Bacillati</taxon>
        <taxon>Actinomycetota</taxon>
        <taxon>Actinomycetes</taxon>
        <taxon>Micrococcales</taxon>
        <taxon>Bogoriellaceae</taxon>
        <taxon>Georgenia</taxon>
    </lineage>
</organism>
<keyword evidence="10 11" id="KW-0804">Transcription</keyword>
<dbReference type="GO" id="GO:0003677">
    <property type="term" value="F:DNA binding"/>
    <property type="evidence" value="ECO:0007669"/>
    <property type="project" value="UniProtKB-UniRule"/>
</dbReference>
<gene>
    <name evidence="11" type="primary">whiB</name>
    <name evidence="13" type="ORF">GB883_11165</name>
</gene>
<dbReference type="PANTHER" id="PTHR38839:SF7">
    <property type="entry name" value="TRANSCRIPTIONAL REGULATOR WHIB4"/>
    <property type="match status" value="1"/>
</dbReference>
<comment type="subcellular location">
    <subcellularLocation>
        <location evidence="1 11">Cytoplasm</location>
    </subcellularLocation>
</comment>
<dbReference type="InterPro" id="IPR034768">
    <property type="entry name" value="4FE4S_WBL"/>
</dbReference>
<dbReference type="Proteomes" id="UP000451860">
    <property type="component" value="Unassembled WGS sequence"/>
</dbReference>
<comment type="cofactor">
    <cofactor evidence="11">
        <name>[4Fe-4S] cluster</name>
        <dbReference type="ChEBI" id="CHEBI:49883"/>
    </cofactor>
    <text evidence="11">Binds 1 [4Fe-4S] cluster per subunit. Following nitrosylation of the [4Fe-4S] cluster binds 1 [4Fe-8(NO)] cluster per subunit.</text>
</comment>
<dbReference type="GO" id="GO:0035731">
    <property type="term" value="F:dinitrosyl-iron complex binding"/>
    <property type="evidence" value="ECO:0007669"/>
    <property type="project" value="UniProtKB-UniRule"/>
</dbReference>
<dbReference type="Pfam" id="PF02467">
    <property type="entry name" value="Whib"/>
    <property type="match status" value="1"/>
</dbReference>
<evidence type="ECO:0000256" key="9">
    <source>
        <dbReference type="ARBA" id="ARBA00023157"/>
    </source>
</evidence>
<dbReference type="GO" id="GO:0045454">
    <property type="term" value="P:cell redox homeostasis"/>
    <property type="evidence" value="ECO:0007669"/>
    <property type="project" value="TreeGrafter"/>
</dbReference>
<dbReference type="PANTHER" id="PTHR38839">
    <property type="entry name" value="TRANSCRIPTIONAL REGULATOR WHID-RELATED"/>
    <property type="match status" value="1"/>
</dbReference>
<dbReference type="OrthoDB" id="4228525at2"/>
<dbReference type="HAMAP" id="MF_01479">
    <property type="entry name" value="WhiB"/>
    <property type="match status" value="1"/>
</dbReference>